<accession>A0A9P4NM35</accession>
<dbReference type="Proteomes" id="UP000800235">
    <property type="component" value="Unassembled WGS sequence"/>
</dbReference>
<keyword evidence="4" id="KW-1185">Reference proteome</keyword>
<comment type="caution">
    <text evidence="3">The sequence shown here is derived from an EMBL/GenBank/DDBJ whole genome shotgun (WGS) entry which is preliminary data.</text>
</comment>
<name>A0A9P4NM35_9PEZI</name>
<evidence type="ECO:0000256" key="1">
    <source>
        <dbReference type="SAM" id="MobiDB-lite"/>
    </source>
</evidence>
<reference evidence="3" key="1">
    <citation type="journal article" date="2020" name="Stud. Mycol.">
        <title>101 Dothideomycetes genomes: a test case for predicting lifestyles and emergence of pathogens.</title>
        <authorList>
            <person name="Haridas S."/>
            <person name="Albert R."/>
            <person name="Binder M."/>
            <person name="Bloem J."/>
            <person name="Labutti K."/>
            <person name="Salamov A."/>
            <person name="Andreopoulos B."/>
            <person name="Baker S."/>
            <person name="Barry K."/>
            <person name="Bills G."/>
            <person name="Bluhm B."/>
            <person name="Cannon C."/>
            <person name="Castanera R."/>
            <person name="Culley D."/>
            <person name="Daum C."/>
            <person name="Ezra D."/>
            <person name="Gonzalez J."/>
            <person name="Henrissat B."/>
            <person name="Kuo A."/>
            <person name="Liang C."/>
            <person name="Lipzen A."/>
            <person name="Lutzoni F."/>
            <person name="Magnuson J."/>
            <person name="Mondo S."/>
            <person name="Nolan M."/>
            <person name="Ohm R."/>
            <person name="Pangilinan J."/>
            <person name="Park H.-J."/>
            <person name="Ramirez L."/>
            <person name="Alfaro M."/>
            <person name="Sun H."/>
            <person name="Tritt A."/>
            <person name="Yoshinaga Y."/>
            <person name="Zwiers L.-H."/>
            <person name="Turgeon B."/>
            <person name="Goodwin S."/>
            <person name="Spatafora J."/>
            <person name="Crous P."/>
            <person name="Grigoriev I."/>
        </authorList>
    </citation>
    <scope>NUCLEOTIDE SEQUENCE</scope>
    <source>
        <strain evidence="3">CBS 130266</strain>
    </source>
</reference>
<proteinExistence type="predicted"/>
<feature type="transmembrane region" description="Helical" evidence="2">
    <location>
        <begin position="20"/>
        <end position="45"/>
    </location>
</feature>
<keyword evidence="2" id="KW-1133">Transmembrane helix</keyword>
<keyword evidence="2" id="KW-0472">Membrane</keyword>
<keyword evidence="2" id="KW-0812">Transmembrane</keyword>
<sequence>MNTLHLLVRRDGTTTTITPTMMNLLIALVVLFASIAVLTGGLLILRSVRRSRKDDQESLPQYSEVPTATRSANHRRRSLTISTPAYVIQEKQSLINSSASPPPSPVPEIRITFPEEVDRSGKRTSGRVVVVHVGEHSVGLEPVNENLPPYQQSEGERFQSLDLDRMGGLKEKETMSDGKRWS</sequence>
<feature type="compositionally biased region" description="Polar residues" evidence="1">
    <location>
        <begin position="58"/>
        <end position="71"/>
    </location>
</feature>
<feature type="region of interest" description="Disordered" evidence="1">
    <location>
        <begin position="55"/>
        <end position="75"/>
    </location>
</feature>
<evidence type="ECO:0008006" key="5">
    <source>
        <dbReference type="Google" id="ProtNLM"/>
    </source>
</evidence>
<dbReference type="OrthoDB" id="5388417at2759"/>
<evidence type="ECO:0000256" key="2">
    <source>
        <dbReference type="SAM" id="Phobius"/>
    </source>
</evidence>
<feature type="region of interest" description="Disordered" evidence="1">
    <location>
        <begin position="140"/>
        <end position="182"/>
    </location>
</feature>
<evidence type="ECO:0000313" key="4">
    <source>
        <dbReference type="Proteomes" id="UP000800235"/>
    </source>
</evidence>
<organism evidence="3 4">
    <name type="scientific">Tothia fuscella</name>
    <dbReference type="NCBI Taxonomy" id="1048955"/>
    <lineage>
        <taxon>Eukaryota</taxon>
        <taxon>Fungi</taxon>
        <taxon>Dikarya</taxon>
        <taxon>Ascomycota</taxon>
        <taxon>Pezizomycotina</taxon>
        <taxon>Dothideomycetes</taxon>
        <taxon>Pleosporomycetidae</taxon>
        <taxon>Venturiales</taxon>
        <taxon>Cylindrosympodiaceae</taxon>
        <taxon>Tothia</taxon>
    </lineage>
</organism>
<protein>
    <recommendedName>
        <fullName evidence="5">Transmembrane protein</fullName>
    </recommendedName>
</protein>
<dbReference type="EMBL" id="MU007062">
    <property type="protein sequence ID" value="KAF2427182.1"/>
    <property type="molecule type" value="Genomic_DNA"/>
</dbReference>
<feature type="compositionally biased region" description="Basic and acidic residues" evidence="1">
    <location>
        <begin position="154"/>
        <end position="182"/>
    </location>
</feature>
<evidence type="ECO:0000313" key="3">
    <source>
        <dbReference type="EMBL" id="KAF2427182.1"/>
    </source>
</evidence>
<dbReference type="AlphaFoldDB" id="A0A9P4NM35"/>
<gene>
    <name evidence="3" type="ORF">EJ08DRAFT_681143</name>
</gene>